<protein>
    <submittedName>
        <fullName evidence="1">Uncharacterized protein</fullName>
    </submittedName>
</protein>
<evidence type="ECO:0000313" key="2">
    <source>
        <dbReference type="Proteomes" id="UP000247932"/>
    </source>
</evidence>
<dbReference type="Proteomes" id="UP000247932">
    <property type="component" value="Unassembled WGS sequence"/>
</dbReference>
<reference evidence="1 2" key="1">
    <citation type="submission" date="2018-05" db="EMBL/GenBank/DDBJ databases">
        <title>Reference genomes for bee gut microbiota database.</title>
        <authorList>
            <person name="Ellegaard K.M."/>
        </authorList>
    </citation>
    <scope>NUCLEOTIDE SEQUENCE [LARGE SCALE GENOMIC DNA]</scope>
    <source>
        <strain evidence="1 2">ESL0182</strain>
    </source>
</reference>
<keyword evidence="2" id="KW-1185">Reference proteome</keyword>
<accession>A0A2V4E0B8</accession>
<name>A0A2V4E0B8_9GAMM</name>
<proteinExistence type="predicted"/>
<organism evidence="1 2">
    <name type="scientific">Gilliamella apicola</name>
    <dbReference type="NCBI Taxonomy" id="1196095"/>
    <lineage>
        <taxon>Bacteria</taxon>
        <taxon>Pseudomonadati</taxon>
        <taxon>Pseudomonadota</taxon>
        <taxon>Gammaproteobacteria</taxon>
        <taxon>Orbales</taxon>
        <taxon>Orbaceae</taxon>
        <taxon>Gilliamella</taxon>
    </lineage>
</organism>
<sequence>MEMMAYAKEEIILNRQKLMDQITSRLNIFSSKPSFIALSMVVQLRQQLGYGVVKLIFTQQNHFGSKNYHYLIGMF</sequence>
<gene>
    <name evidence="1" type="ORF">DKK70_15765</name>
</gene>
<evidence type="ECO:0000313" key="1">
    <source>
        <dbReference type="EMBL" id="PXZ03674.1"/>
    </source>
</evidence>
<dbReference type="AlphaFoldDB" id="A0A2V4E0B8"/>
<comment type="caution">
    <text evidence="1">The sequence shown here is derived from an EMBL/GenBank/DDBJ whole genome shotgun (WGS) entry which is preliminary data.</text>
</comment>
<dbReference type="EMBL" id="QGLR01000018">
    <property type="protein sequence ID" value="PXZ03674.1"/>
    <property type="molecule type" value="Genomic_DNA"/>
</dbReference>